<dbReference type="InterPro" id="IPR036390">
    <property type="entry name" value="WH_DNA-bd_sf"/>
</dbReference>
<dbReference type="PRINTS" id="PR00039">
    <property type="entry name" value="HTHLYSR"/>
</dbReference>
<protein>
    <submittedName>
        <fullName evidence="6">LysR family transcriptional regulator</fullName>
    </submittedName>
</protein>
<dbReference type="PROSITE" id="PS50931">
    <property type="entry name" value="HTH_LYSR"/>
    <property type="match status" value="1"/>
</dbReference>
<dbReference type="Pfam" id="PF00126">
    <property type="entry name" value="HTH_1"/>
    <property type="match status" value="1"/>
</dbReference>
<dbReference type="InterPro" id="IPR050176">
    <property type="entry name" value="LTTR"/>
</dbReference>
<comment type="similarity">
    <text evidence="1">Belongs to the LysR transcriptional regulatory family.</text>
</comment>
<dbReference type="FunFam" id="1.10.10.10:FF:000001">
    <property type="entry name" value="LysR family transcriptional regulator"/>
    <property type="match status" value="1"/>
</dbReference>
<dbReference type="PANTHER" id="PTHR30579:SF7">
    <property type="entry name" value="HTH-TYPE TRANSCRIPTIONAL REGULATOR LRHA-RELATED"/>
    <property type="match status" value="1"/>
</dbReference>
<name>H0FYE8_RHIML</name>
<dbReference type="EMBL" id="AGVV01000016">
    <property type="protein sequence ID" value="EHK78002.1"/>
    <property type="molecule type" value="Genomic_DNA"/>
</dbReference>
<keyword evidence="3" id="KW-0238">DNA-binding</keyword>
<proteinExistence type="inferred from homology"/>
<dbReference type="SUPFAM" id="SSF46785">
    <property type="entry name" value="Winged helix' DNA-binding domain"/>
    <property type="match status" value="1"/>
</dbReference>
<dbReference type="PANTHER" id="PTHR30579">
    <property type="entry name" value="TRANSCRIPTIONAL REGULATOR"/>
    <property type="match status" value="1"/>
</dbReference>
<accession>H0FYE8</accession>
<dbReference type="PATRIC" id="fig|1107881.3.peg.2252"/>
<dbReference type="AlphaFoldDB" id="H0FYE8"/>
<keyword evidence="2" id="KW-0805">Transcription regulation</keyword>
<dbReference type="GO" id="GO:0003677">
    <property type="term" value="F:DNA binding"/>
    <property type="evidence" value="ECO:0007669"/>
    <property type="project" value="UniProtKB-KW"/>
</dbReference>
<reference evidence="6 7" key="1">
    <citation type="journal article" date="2012" name="J. Bacteriol.">
        <title>Draft Genome Sequence of Sinorhizobium meliloti CCNWSX0020, a Nitrogen-Fixing Symbiont with Copper Tolerance Capability Isolated from Lead-Zinc Mine Tailings.</title>
        <authorList>
            <person name="Li Z."/>
            <person name="Ma Z."/>
            <person name="Hao X."/>
            <person name="Wei G."/>
        </authorList>
    </citation>
    <scope>NUCLEOTIDE SEQUENCE [LARGE SCALE GENOMIC DNA]</scope>
    <source>
        <strain evidence="6 7">CCNWSX0020</strain>
    </source>
</reference>
<keyword evidence="4" id="KW-0804">Transcription</keyword>
<dbReference type="Proteomes" id="UP000004038">
    <property type="component" value="Unassembled WGS sequence"/>
</dbReference>
<dbReference type="Gene3D" id="1.10.10.10">
    <property type="entry name" value="Winged helix-like DNA-binding domain superfamily/Winged helix DNA-binding domain"/>
    <property type="match status" value="1"/>
</dbReference>
<dbReference type="InterPro" id="IPR000847">
    <property type="entry name" value="LysR_HTH_N"/>
</dbReference>
<dbReference type="Gene3D" id="3.40.190.10">
    <property type="entry name" value="Periplasmic binding protein-like II"/>
    <property type="match status" value="2"/>
</dbReference>
<evidence type="ECO:0000313" key="6">
    <source>
        <dbReference type="EMBL" id="EHK78002.1"/>
    </source>
</evidence>
<gene>
    <name evidence="6" type="ORF">SM0020_11150</name>
</gene>
<organism evidence="6 7">
    <name type="scientific">Sinorhizobium meliloti CCNWSX0020</name>
    <dbReference type="NCBI Taxonomy" id="1107881"/>
    <lineage>
        <taxon>Bacteria</taxon>
        <taxon>Pseudomonadati</taxon>
        <taxon>Pseudomonadota</taxon>
        <taxon>Alphaproteobacteria</taxon>
        <taxon>Hyphomicrobiales</taxon>
        <taxon>Rhizobiaceae</taxon>
        <taxon>Sinorhizobium/Ensifer group</taxon>
        <taxon>Sinorhizobium</taxon>
    </lineage>
</organism>
<evidence type="ECO:0000256" key="2">
    <source>
        <dbReference type="ARBA" id="ARBA00023015"/>
    </source>
</evidence>
<dbReference type="GO" id="GO:0003700">
    <property type="term" value="F:DNA-binding transcription factor activity"/>
    <property type="evidence" value="ECO:0007669"/>
    <property type="project" value="InterPro"/>
</dbReference>
<evidence type="ECO:0000259" key="5">
    <source>
        <dbReference type="PROSITE" id="PS50931"/>
    </source>
</evidence>
<dbReference type="InterPro" id="IPR005119">
    <property type="entry name" value="LysR_subst-bd"/>
</dbReference>
<evidence type="ECO:0000256" key="1">
    <source>
        <dbReference type="ARBA" id="ARBA00009437"/>
    </source>
</evidence>
<dbReference type="Pfam" id="PF03466">
    <property type="entry name" value="LysR_substrate"/>
    <property type="match status" value="1"/>
</dbReference>
<evidence type="ECO:0000256" key="3">
    <source>
        <dbReference type="ARBA" id="ARBA00023125"/>
    </source>
</evidence>
<dbReference type="InterPro" id="IPR036388">
    <property type="entry name" value="WH-like_DNA-bd_sf"/>
</dbReference>
<dbReference type="SUPFAM" id="SSF53850">
    <property type="entry name" value="Periplasmic binding protein-like II"/>
    <property type="match status" value="1"/>
</dbReference>
<dbReference type="RefSeq" id="WP_003528500.1">
    <property type="nucleotide sequence ID" value="NZ_AGVV01000016.1"/>
</dbReference>
<sequence length="288" mass="31326">MDTSLLKCFLTVAEKQSFSEAAERLNITQSTVSHKIARLETHLGKQLFERTTRTCMLTSDGRELVEHATRVIRSIEEMEQSFKPDLLTGTLVVGVPDDHYLFVPLTEALKNFMLEKPRVGVEIRGGLSSDLMRDLRQRNIDLAVIRDVPAMQDSDVLCIEELVWITAPNWVPPNDGVVPLALVRGPCAYRGAALAALEQNGMPWKCIVTCTSLQGVFAVVRAGLAVAVVTEGDIGSGVQSAPAGGFLPPLPGSSLTIRYADKQPTLAARALARTMADVLTEMTRESPA</sequence>
<feature type="domain" description="HTH lysR-type" evidence="5">
    <location>
        <begin position="1"/>
        <end position="58"/>
    </location>
</feature>
<evidence type="ECO:0000313" key="7">
    <source>
        <dbReference type="Proteomes" id="UP000004038"/>
    </source>
</evidence>
<evidence type="ECO:0000256" key="4">
    <source>
        <dbReference type="ARBA" id="ARBA00023163"/>
    </source>
</evidence>